<comment type="function">
    <text evidence="12">Necessary for flagellar biosynthesis. May be involved in translocation of the flagellum.</text>
</comment>
<gene>
    <name evidence="17" type="primary">flhF</name>
    <name evidence="17" type="ORF">G3I74_06250</name>
</gene>
<protein>
    <recommendedName>
        <fullName evidence="3 13">Flagellar biosynthesis protein FlhF</fullName>
    </recommendedName>
</protein>
<dbReference type="InterPro" id="IPR027417">
    <property type="entry name" value="P-loop_NTPase"/>
</dbReference>
<evidence type="ECO:0000256" key="5">
    <source>
        <dbReference type="ARBA" id="ARBA00022475"/>
    </source>
</evidence>
<name>A0A845UU19_9GAMM</name>
<dbReference type="Gene3D" id="1.20.120.1380">
    <property type="entry name" value="Flagellar FlhF biosynthesis protein, N domain"/>
    <property type="match status" value="1"/>
</dbReference>
<keyword evidence="18" id="KW-1185">Reference proteome</keyword>
<evidence type="ECO:0000256" key="2">
    <source>
        <dbReference type="ARBA" id="ARBA00008531"/>
    </source>
</evidence>
<evidence type="ECO:0000256" key="7">
    <source>
        <dbReference type="ARBA" id="ARBA00022795"/>
    </source>
</evidence>
<proteinExistence type="inferred from homology"/>
<dbReference type="SMART" id="SM00962">
    <property type="entry name" value="SRP54"/>
    <property type="match status" value="1"/>
</dbReference>
<dbReference type="GO" id="GO:0003924">
    <property type="term" value="F:GTPase activity"/>
    <property type="evidence" value="ECO:0007669"/>
    <property type="project" value="UniProtKB-UniRule"/>
</dbReference>
<evidence type="ECO:0000256" key="9">
    <source>
        <dbReference type="ARBA" id="ARBA00023134"/>
    </source>
</evidence>
<evidence type="ECO:0000313" key="18">
    <source>
        <dbReference type="Proteomes" id="UP000484885"/>
    </source>
</evidence>
<organism evidence="17 18">
    <name type="scientific">Wenzhouxiangella limi</name>
    <dbReference type="NCBI Taxonomy" id="2707351"/>
    <lineage>
        <taxon>Bacteria</taxon>
        <taxon>Pseudomonadati</taxon>
        <taxon>Pseudomonadota</taxon>
        <taxon>Gammaproteobacteria</taxon>
        <taxon>Chromatiales</taxon>
        <taxon>Wenzhouxiangellaceae</taxon>
        <taxon>Wenzhouxiangella</taxon>
    </lineage>
</organism>
<dbReference type="InterPro" id="IPR047040">
    <property type="entry name" value="FlhF__GTPase_dom"/>
</dbReference>
<feature type="domain" description="AAA+ ATPase" evidence="15">
    <location>
        <begin position="224"/>
        <end position="372"/>
    </location>
</feature>
<evidence type="ECO:0000256" key="4">
    <source>
        <dbReference type="ARBA" id="ARBA00022448"/>
    </source>
</evidence>
<keyword evidence="8" id="KW-0653">Protein transport</keyword>
<keyword evidence="9" id="KW-0342">GTP-binding</keyword>
<comment type="similarity">
    <text evidence="2">Belongs to the GTP-binding SRP family.</text>
</comment>
<evidence type="ECO:0000256" key="1">
    <source>
        <dbReference type="ARBA" id="ARBA00004413"/>
    </source>
</evidence>
<dbReference type="FunFam" id="3.40.50.300:FF:000695">
    <property type="entry name" value="Flagellar biosynthesis regulator FlhF"/>
    <property type="match status" value="1"/>
</dbReference>
<evidence type="ECO:0000256" key="12">
    <source>
        <dbReference type="ARBA" id="ARBA00025337"/>
    </source>
</evidence>
<reference evidence="17 18" key="1">
    <citation type="submission" date="2020-02" db="EMBL/GenBank/DDBJ databases">
        <authorList>
            <person name="Zhang X.-Y."/>
        </authorList>
    </citation>
    <scope>NUCLEOTIDE SEQUENCE [LARGE SCALE GENOMIC DNA]</scope>
    <source>
        <strain evidence="17 18">C33</strain>
    </source>
</reference>
<dbReference type="SUPFAM" id="SSF52540">
    <property type="entry name" value="P-loop containing nucleoside triphosphate hydrolases"/>
    <property type="match status" value="1"/>
</dbReference>
<keyword evidence="5" id="KW-1003">Cell membrane</keyword>
<dbReference type="CDD" id="cd17873">
    <property type="entry name" value="FlhF"/>
    <property type="match status" value="1"/>
</dbReference>
<dbReference type="Gene3D" id="3.40.50.300">
    <property type="entry name" value="P-loop containing nucleotide triphosphate hydrolases"/>
    <property type="match status" value="1"/>
</dbReference>
<keyword evidence="11" id="KW-1006">Bacterial flagellum protein export</keyword>
<dbReference type="AlphaFoldDB" id="A0A845UU19"/>
<evidence type="ECO:0000259" key="16">
    <source>
        <dbReference type="SMART" id="SM00962"/>
    </source>
</evidence>
<dbReference type="GO" id="GO:0044781">
    <property type="term" value="P:bacterial-type flagellum organization"/>
    <property type="evidence" value="ECO:0007669"/>
    <property type="project" value="UniProtKB-UniRule"/>
</dbReference>
<dbReference type="InterPro" id="IPR020006">
    <property type="entry name" value="FlhF"/>
</dbReference>
<comment type="subcellular location">
    <subcellularLocation>
        <location evidence="1">Cell membrane</location>
        <topology evidence="1">Peripheral membrane protein</topology>
        <orientation evidence="1">Cytoplasmic side</orientation>
    </subcellularLocation>
</comment>
<dbReference type="Pfam" id="PF00448">
    <property type="entry name" value="SRP54"/>
    <property type="match status" value="1"/>
</dbReference>
<evidence type="ECO:0000256" key="13">
    <source>
        <dbReference type="NCBIfam" id="TIGR03499"/>
    </source>
</evidence>
<dbReference type="PANTHER" id="PTHR43134">
    <property type="entry name" value="SIGNAL RECOGNITION PARTICLE RECEPTOR SUBUNIT ALPHA"/>
    <property type="match status" value="1"/>
</dbReference>
<feature type="domain" description="SRP54-type proteins GTP-binding" evidence="16">
    <location>
        <begin position="225"/>
        <end position="417"/>
    </location>
</feature>
<dbReference type="NCBIfam" id="TIGR03499">
    <property type="entry name" value="FlhF"/>
    <property type="match status" value="1"/>
</dbReference>
<evidence type="ECO:0000256" key="11">
    <source>
        <dbReference type="ARBA" id="ARBA00023225"/>
    </source>
</evidence>
<accession>A0A845UU19</accession>
<evidence type="ECO:0000256" key="6">
    <source>
        <dbReference type="ARBA" id="ARBA00022741"/>
    </source>
</evidence>
<dbReference type="EMBL" id="JAAGSC010000039">
    <property type="protein sequence ID" value="NDY95323.1"/>
    <property type="molecule type" value="Genomic_DNA"/>
</dbReference>
<dbReference type="GO" id="GO:0005525">
    <property type="term" value="F:GTP binding"/>
    <property type="evidence" value="ECO:0007669"/>
    <property type="project" value="UniProtKB-UniRule"/>
</dbReference>
<dbReference type="RefSeq" id="WP_164210717.1">
    <property type="nucleotide sequence ID" value="NZ_JAAGSC010000039.1"/>
</dbReference>
<keyword evidence="6" id="KW-0547">Nucleotide-binding</keyword>
<keyword evidence="10" id="KW-0472">Membrane</keyword>
<dbReference type="GO" id="GO:0006614">
    <property type="term" value="P:SRP-dependent cotranslational protein targeting to membrane"/>
    <property type="evidence" value="ECO:0007669"/>
    <property type="project" value="UniProtKB-UniRule"/>
</dbReference>
<evidence type="ECO:0000256" key="10">
    <source>
        <dbReference type="ARBA" id="ARBA00023136"/>
    </source>
</evidence>
<evidence type="ECO:0000313" key="17">
    <source>
        <dbReference type="EMBL" id="NDY95323.1"/>
    </source>
</evidence>
<dbReference type="GO" id="GO:0015031">
    <property type="term" value="P:protein transport"/>
    <property type="evidence" value="ECO:0007669"/>
    <property type="project" value="UniProtKB-KW"/>
</dbReference>
<sequence length="444" mass="47867">MKIKRYMAPDMRQALKMVRKEQGPDAVILSSRRVNGGLELIAAVDYDESLVEQAVRHGQDEAAAALTREPGRADSPSEGHGAPASERAEGRSPVDDLLEAEDAGAAASSQASPAPRPRPQGRRKPEIVWSQEPTLVSMRAEINALRRILEGQLSSLAWNDLARRSPARAAILRQLLHLGLAPELAQELANGLEGEADDFGVGWRQVLGELAQRLPVCETEPLDTGGVIALVGATGVGKTTTIAKLAARYAHQHGPESVALISADDYRVGAQEQLFTYGRMLNIPVYVATTAAQLTERIGRLSHARLILLDTAGVGARDARLERSLESLESAGRPLLPYLVLAANSQLPALDESVSAFSRLPLAGCVVTKLDEAASLGGLLSVLVRHRLPIAYSTDGQEVPEHLRRASARNLVRRAHELTKPEEDEMDDDVFAQQLGRSAEYAFG</sequence>
<evidence type="ECO:0000256" key="8">
    <source>
        <dbReference type="ARBA" id="ARBA00022927"/>
    </source>
</evidence>
<dbReference type="GO" id="GO:0005047">
    <property type="term" value="F:signal recognition particle binding"/>
    <property type="evidence" value="ECO:0007669"/>
    <property type="project" value="TreeGrafter"/>
</dbReference>
<dbReference type="InterPro" id="IPR003593">
    <property type="entry name" value="AAA+_ATPase"/>
</dbReference>
<feature type="region of interest" description="Disordered" evidence="14">
    <location>
        <begin position="60"/>
        <end position="129"/>
    </location>
</feature>
<keyword evidence="17" id="KW-0969">Cilium</keyword>
<dbReference type="GO" id="GO:0005886">
    <property type="term" value="C:plasma membrane"/>
    <property type="evidence" value="ECO:0007669"/>
    <property type="project" value="UniProtKB-SubCell"/>
</dbReference>
<keyword evidence="17" id="KW-0966">Cell projection</keyword>
<dbReference type="Proteomes" id="UP000484885">
    <property type="component" value="Unassembled WGS sequence"/>
</dbReference>
<keyword evidence="17" id="KW-0282">Flagellum</keyword>
<dbReference type="PANTHER" id="PTHR43134:SF3">
    <property type="entry name" value="FLAGELLAR BIOSYNTHESIS PROTEIN FLHF"/>
    <property type="match status" value="1"/>
</dbReference>
<feature type="compositionally biased region" description="Low complexity" evidence="14">
    <location>
        <begin position="103"/>
        <end position="113"/>
    </location>
</feature>
<keyword evidence="7" id="KW-1005">Bacterial flagellum biogenesis</keyword>
<dbReference type="SMART" id="SM00382">
    <property type="entry name" value="AAA"/>
    <property type="match status" value="1"/>
</dbReference>
<evidence type="ECO:0000259" key="15">
    <source>
        <dbReference type="SMART" id="SM00382"/>
    </source>
</evidence>
<dbReference type="InterPro" id="IPR000897">
    <property type="entry name" value="SRP54_GTPase_dom"/>
</dbReference>
<comment type="caution">
    <text evidence="17">The sequence shown here is derived from an EMBL/GenBank/DDBJ whole genome shotgun (WGS) entry which is preliminary data.</text>
</comment>
<evidence type="ECO:0000256" key="14">
    <source>
        <dbReference type="SAM" id="MobiDB-lite"/>
    </source>
</evidence>
<keyword evidence="4" id="KW-0813">Transport</keyword>
<evidence type="ECO:0000256" key="3">
    <source>
        <dbReference type="ARBA" id="ARBA00014919"/>
    </source>
</evidence>